<feature type="compositionally biased region" description="Low complexity" evidence="1">
    <location>
        <begin position="345"/>
        <end position="360"/>
    </location>
</feature>
<feature type="compositionally biased region" description="Basic and acidic residues" evidence="1">
    <location>
        <begin position="253"/>
        <end position="263"/>
    </location>
</feature>
<keyword evidence="3" id="KW-1185">Reference proteome</keyword>
<name>A0A9P6D0I8_9AGAR</name>
<dbReference type="AlphaFoldDB" id="A0A9P6D0I8"/>
<feature type="compositionally biased region" description="Basic and acidic residues" evidence="1">
    <location>
        <begin position="25"/>
        <end position="40"/>
    </location>
</feature>
<feature type="compositionally biased region" description="Polar residues" evidence="1">
    <location>
        <begin position="1"/>
        <end position="23"/>
    </location>
</feature>
<feature type="compositionally biased region" description="Basic and acidic residues" evidence="1">
    <location>
        <begin position="381"/>
        <end position="394"/>
    </location>
</feature>
<evidence type="ECO:0000256" key="1">
    <source>
        <dbReference type="SAM" id="MobiDB-lite"/>
    </source>
</evidence>
<feature type="region of interest" description="Disordered" evidence="1">
    <location>
        <begin position="1"/>
        <end position="110"/>
    </location>
</feature>
<feature type="compositionally biased region" description="Basic residues" evidence="1">
    <location>
        <begin position="94"/>
        <end position="108"/>
    </location>
</feature>
<comment type="caution">
    <text evidence="2">The sequence shown here is derived from an EMBL/GenBank/DDBJ whole genome shotgun (WGS) entry which is preliminary data.</text>
</comment>
<sequence length="499" mass="55120">MPKTRNVTRAQWDSANASHASATRSRRDKENGYESEKENGARQVTRATRSQTARGRTSILGAMNPTAAPTSLGRPRGAKLTEKVATKTQTATKGKGKPKASPLKRKKMPLQDITSQFLPAPEPANRGLEHQNLTEEELAIVHAEPANIISTLAPTEAPLAAPKFTSPLPPSSPPSPLVSSPVHPLPHDLAKSLFPVDPASPIQSLPQTLEEVWQEIDTAQPATQSSPRSASTASDPFGFVALERKLRAERELVAAQHQDHDAAAEDDELGHVLVADTSSPRPVPRLKRPLFAMAPKDAEEDNNKTPSDSVLPSAILPHVHYATPPSPHKDKKYRRLSHEGHDIFSPCDSSVESSPSPTKGSARKRSFQDTREDPLDEFNDELERSRKFEPEDHHAGKKTRRAESVDPEAVSRNLRTRIKKPEDVAEDHHSSPKRPHTKAKAPKKATSKARAAAKKEKTDASGDEEVDLDEKWEKERQERIEYFDKLELYAVEEENVYVI</sequence>
<reference evidence="2" key="1">
    <citation type="submission" date="2020-11" db="EMBL/GenBank/DDBJ databases">
        <authorList>
            <consortium name="DOE Joint Genome Institute"/>
            <person name="Ahrendt S."/>
            <person name="Riley R."/>
            <person name="Andreopoulos W."/>
            <person name="Labutti K."/>
            <person name="Pangilinan J."/>
            <person name="Ruiz-Duenas F.J."/>
            <person name="Barrasa J.M."/>
            <person name="Sanchez-Garcia M."/>
            <person name="Camarero S."/>
            <person name="Miyauchi S."/>
            <person name="Serrano A."/>
            <person name="Linde D."/>
            <person name="Babiker R."/>
            <person name="Drula E."/>
            <person name="Ayuso-Fernandez I."/>
            <person name="Pacheco R."/>
            <person name="Padilla G."/>
            <person name="Ferreira P."/>
            <person name="Barriuso J."/>
            <person name="Kellner H."/>
            <person name="Castanera R."/>
            <person name="Alfaro M."/>
            <person name="Ramirez L."/>
            <person name="Pisabarro A.G."/>
            <person name="Kuo A."/>
            <person name="Tritt A."/>
            <person name="Lipzen A."/>
            <person name="He G."/>
            <person name="Yan M."/>
            <person name="Ng V."/>
            <person name="Cullen D."/>
            <person name="Martin F."/>
            <person name="Rosso M.-N."/>
            <person name="Henrissat B."/>
            <person name="Hibbett D."/>
            <person name="Martinez A.T."/>
            <person name="Grigoriev I.V."/>
        </authorList>
    </citation>
    <scope>NUCLEOTIDE SEQUENCE</scope>
    <source>
        <strain evidence="2">CIRM-BRFM 674</strain>
    </source>
</reference>
<evidence type="ECO:0000313" key="2">
    <source>
        <dbReference type="EMBL" id="KAF9479365.1"/>
    </source>
</evidence>
<organism evidence="2 3">
    <name type="scientific">Pholiota conissans</name>
    <dbReference type="NCBI Taxonomy" id="109636"/>
    <lineage>
        <taxon>Eukaryota</taxon>
        <taxon>Fungi</taxon>
        <taxon>Dikarya</taxon>
        <taxon>Basidiomycota</taxon>
        <taxon>Agaricomycotina</taxon>
        <taxon>Agaricomycetes</taxon>
        <taxon>Agaricomycetidae</taxon>
        <taxon>Agaricales</taxon>
        <taxon>Agaricineae</taxon>
        <taxon>Strophariaceae</taxon>
        <taxon>Pholiota</taxon>
    </lineage>
</organism>
<feature type="region of interest" description="Disordered" evidence="1">
    <location>
        <begin position="160"/>
        <end position="183"/>
    </location>
</feature>
<dbReference type="OrthoDB" id="3234283at2759"/>
<proteinExistence type="predicted"/>
<feature type="compositionally biased region" description="Pro residues" evidence="1">
    <location>
        <begin position="167"/>
        <end position="176"/>
    </location>
</feature>
<gene>
    <name evidence="2" type="ORF">BDN70DRAFT_993500</name>
</gene>
<feature type="compositionally biased region" description="Basic and acidic residues" evidence="1">
    <location>
        <begin position="419"/>
        <end position="430"/>
    </location>
</feature>
<accession>A0A9P6D0I8</accession>
<evidence type="ECO:0000313" key="3">
    <source>
        <dbReference type="Proteomes" id="UP000807469"/>
    </source>
</evidence>
<feature type="compositionally biased region" description="Basic residues" evidence="1">
    <location>
        <begin position="431"/>
        <end position="447"/>
    </location>
</feature>
<feature type="compositionally biased region" description="Polar residues" evidence="1">
    <location>
        <begin position="45"/>
        <end position="55"/>
    </location>
</feature>
<protein>
    <submittedName>
        <fullName evidence="2">Uncharacterized protein</fullName>
    </submittedName>
</protein>
<feature type="compositionally biased region" description="Polar residues" evidence="1">
    <location>
        <begin position="220"/>
        <end position="234"/>
    </location>
</feature>
<feature type="region of interest" description="Disordered" evidence="1">
    <location>
        <begin position="215"/>
        <end position="236"/>
    </location>
</feature>
<dbReference type="Proteomes" id="UP000807469">
    <property type="component" value="Unassembled WGS sequence"/>
</dbReference>
<dbReference type="EMBL" id="MU155214">
    <property type="protein sequence ID" value="KAF9479365.1"/>
    <property type="molecule type" value="Genomic_DNA"/>
</dbReference>
<feature type="region of interest" description="Disordered" evidence="1">
    <location>
        <begin position="253"/>
        <end position="471"/>
    </location>
</feature>